<evidence type="ECO:0000313" key="2">
    <source>
        <dbReference type="EMBL" id="MBH8557072.1"/>
    </source>
</evidence>
<evidence type="ECO:0008006" key="4">
    <source>
        <dbReference type="Google" id="ProtNLM"/>
    </source>
</evidence>
<feature type="signal peptide" evidence="1">
    <location>
        <begin position="1"/>
        <end position="18"/>
    </location>
</feature>
<dbReference type="Proteomes" id="UP000625631">
    <property type="component" value="Unassembled WGS sequence"/>
</dbReference>
<feature type="chain" id="PRO_5045401465" description="Outer membrane protein beta-barrel domain-containing protein" evidence="1">
    <location>
        <begin position="19"/>
        <end position="183"/>
    </location>
</feature>
<keyword evidence="3" id="KW-1185">Reference proteome</keyword>
<evidence type="ECO:0000256" key="1">
    <source>
        <dbReference type="SAM" id="SignalP"/>
    </source>
</evidence>
<gene>
    <name evidence="2" type="ORF">I7X13_03365</name>
</gene>
<accession>A0ABS0Q3B0</accession>
<keyword evidence="1" id="KW-0732">Signal</keyword>
<sequence length="183" mass="19747">MLKLLPFLLCSLAVSRLAAQQAPVKSADYRKYTAALGILGNPKVLGVQAEGRFGTHFGGRLVATQVFDSHRQNEFSAGGLGLLTYYIPLKNPRLEPVVGIGGVYSLYHWDLGPNSNNSNTKGNLTDFNVGGGMGLNLRFSNDFRAGINVLLANGFVADYQAGDMRVASRKLLVMPALTFDILL</sequence>
<proteinExistence type="predicted"/>
<protein>
    <recommendedName>
        <fullName evidence="4">Outer membrane protein beta-barrel domain-containing protein</fullName>
    </recommendedName>
</protein>
<dbReference type="EMBL" id="JAEDAE010000001">
    <property type="protein sequence ID" value="MBH8557072.1"/>
    <property type="molecule type" value="Genomic_DNA"/>
</dbReference>
<organism evidence="2 3">
    <name type="scientific">Hymenobacter negativus</name>
    <dbReference type="NCBI Taxonomy" id="2795026"/>
    <lineage>
        <taxon>Bacteria</taxon>
        <taxon>Pseudomonadati</taxon>
        <taxon>Bacteroidota</taxon>
        <taxon>Cytophagia</taxon>
        <taxon>Cytophagales</taxon>
        <taxon>Hymenobacteraceae</taxon>
        <taxon>Hymenobacter</taxon>
    </lineage>
</organism>
<dbReference type="RefSeq" id="WP_198074352.1">
    <property type="nucleotide sequence ID" value="NZ_JAEDAE010000001.1"/>
</dbReference>
<reference evidence="2 3" key="1">
    <citation type="submission" date="2020-12" db="EMBL/GenBank/DDBJ databases">
        <title>Hymenobacter sp.</title>
        <authorList>
            <person name="Kim M.K."/>
        </authorList>
    </citation>
    <scope>NUCLEOTIDE SEQUENCE [LARGE SCALE GENOMIC DNA]</scope>
    <source>
        <strain evidence="2 3">BT442</strain>
    </source>
</reference>
<evidence type="ECO:0000313" key="3">
    <source>
        <dbReference type="Proteomes" id="UP000625631"/>
    </source>
</evidence>
<comment type="caution">
    <text evidence="2">The sequence shown here is derived from an EMBL/GenBank/DDBJ whole genome shotgun (WGS) entry which is preliminary data.</text>
</comment>
<name>A0ABS0Q3B0_9BACT</name>